<evidence type="ECO:0000256" key="1">
    <source>
        <dbReference type="SAM" id="MobiDB-lite"/>
    </source>
</evidence>
<dbReference type="EMBL" id="CAUYUJ010002170">
    <property type="protein sequence ID" value="CAK0799544.1"/>
    <property type="molecule type" value="Genomic_DNA"/>
</dbReference>
<proteinExistence type="predicted"/>
<feature type="compositionally biased region" description="Low complexity" evidence="1">
    <location>
        <begin position="64"/>
        <end position="85"/>
    </location>
</feature>
<dbReference type="Proteomes" id="UP001189429">
    <property type="component" value="Unassembled WGS sequence"/>
</dbReference>
<evidence type="ECO:0000313" key="3">
    <source>
        <dbReference type="Proteomes" id="UP001189429"/>
    </source>
</evidence>
<feature type="non-terminal residue" evidence="2">
    <location>
        <position position="1"/>
    </location>
</feature>
<accession>A0ABN9Q5E3</accession>
<reference evidence="2" key="1">
    <citation type="submission" date="2023-10" db="EMBL/GenBank/DDBJ databases">
        <authorList>
            <person name="Chen Y."/>
            <person name="Shah S."/>
            <person name="Dougan E. K."/>
            <person name="Thang M."/>
            <person name="Chan C."/>
        </authorList>
    </citation>
    <scope>NUCLEOTIDE SEQUENCE [LARGE SCALE GENOMIC DNA]</scope>
</reference>
<protein>
    <submittedName>
        <fullName evidence="2">Uncharacterized protein</fullName>
    </submittedName>
</protein>
<organism evidence="2 3">
    <name type="scientific">Prorocentrum cordatum</name>
    <dbReference type="NCBI Taxonomy" id="2364126"/>
    <lineage>
        <taxon>Eukaryota</taxon>
        <taxon>Sar</taxon>
        <taxon>Alveolata</taxon>
        <taxon>Dinophyceae</taxon>
        <taxon>Prorocentrales</taxon>
        <taxon>Prorocentraceae</taxon>
        <taxon>Prorocentrum</taxon>
    </lineage>
</organism>
<feature type="region of interest" description="Disordered" evidence="1">
    <location>
        <begin position="1"/>
        <end position="112"/>
    </location>
</feature>
<evidence type="ECO:0000313" key="2">
    <source>
        <dbReference type="EMBL" id="CAK0799544.1"/>
    </source>
</evidence>
<name>A0ABN9Q5E3_9DINO</name>
<keyword evidence="3" id="KW-1185">Reference proteome</keyword>
<gene>
    <name evidence="2" type="ORF">PCOR1329_LOCUS7953</name>
</gene>
<feature type="compositionally biased region" description="Basic residues" evidence="1">
    <location>
        <begin position="97"/>
        <end position="112"/>
    </location>
</feature>
<feature type="non-terminal residue" evidence="2">
    <location>
        <position position="112"/>
    </location>
</feature>
<sequence>WLAAPPGGATPRDAGALASAPSPRPCRTSTSRWPKPAAAGAWARALGSPGTPRSATRWGETSPGTCAAGAGGRSAAATAGAPVTACPWHPRTPSPRTRQRSSRPRGTCRRPT</sequence>
<comment type="caution">
    <text evidence="2">The sequence shown here is derived from an EMBL/GenBank/DDBJ whole genome shotgun (WGS) entry which is preliminary data.</text>
</comment>